<dbReference type="Pfam" id="PF12527">
    <property type="entry name" value="DUF3727"/>
    <property type="match status" value="1"/>
</dbReference>
<gene>
    <name evidence="1" type="ORF">DCF19_00575</name>
</gene>
<dbReference type="Proteomes" id="UP000249467">
    <property type="component" value="Unassembled WGS sequence"/>
</dbReference>
<comment type="caution">
    <text evidence="1">The sequence shown here is derived from an EMBL/GenBank/DDBJ whole genome shotgun (WGS) entry which is preliminary data.</text>
</comment>
<dbReference type="InterPro" id="IPR022203">
    <property type="entry name" value="DUF3727"/>
</dbReference>
<dbReference type="InterPro" id="IPR009711">
    <property type="entry name" value="UPF0473"/>
</dbReference>
<sequence>MEGSTIVLTDDAGKNLPCTIETTFKVDSTEYMLLQPVDYSVQIFAWQETDDEEETELVDVTEEEIDLIFSTAQAVLAEQNLSLRRSAYTLTVEGELPEPTEEDIIEIDTEEDGNCGEFQELAHFYYEEQAFSVFTALDPLMFIAKVGDSGLPEILSPVEMAALEPYVEQYLDHVLSTEDAEEEF</sequence>
<dbReference type="PANTHER" id="PTHR36061">
    <property type="match status" value="1"/>
</dbReference>
<organism evidence="1 2">
    <name type="scientific">Pseudanabaena frigida</name>
    <dbReference type="NCBI Taxonomy" id="945775"/>
    <lineage>
        <taxon>Bacteria</taxon>
        <taxon>Bacillati</taxon>
        <taxon>Cyanobacteriota</taxon>
        <taxon>Cyanophyceae</taxon>
        <taxon>Pseudanabaenales</taxon>
        <taxon>Pseudanabaenaceae</taxon>
        <taxon>Pseudanabaena</taxon>
    </lineage>
</organism>
<protein>
    <submittedName>
        <fullName evidence="1">DUF3727 domain-containing protein</fullName>
    </submittedName>
</protein>
<reference evidence="1 2" key="1">
    <citation type="submission" date="2018-04" db="EMBL/GenBank/DDBJ databases">
        <authorList>
            <person name="Go L.Y."/>
            <person name="Mitchell J.A."/>
        </authorList>
    </citation>
    <scope>NUCLEOTIDE SEQUENCE [LARGE SCALE GENOMIC DNA]</scope>
    <source>
        <strain evidence="1">ULC066bin1</strain>
    </source>
</reference>
<reference evidence="1 2" key="2">
    <citation type="submission" date="2018-06" db="EMBL/GenBank/DDBJ databases">
        <title>Metagenomic assembly of (sub)arctic Cyanobacteria and their associated microbiome from non-axenic cultures.</title>
        <authorList>
            <person name="Baurain D."/>
        </authorList>
    </citation>
    <scope>NUCLEOTIDE SEQUENCE [LARGE SCALE GENOMIC DNA]</scope>
    <source>
        <strain evidence="1">ULC066bin1</strain>
    </source>
</reference>
<dbReference type="AlphaFoldDB" id="A0A2W4WIQ1"/>
<accession>A0A2W4WIQ1</accession>
<evidence type="ECO:0000313" key="2">
    <source>
        <dbReference type="Proteomes" id="UP000249467"/>
    </source>
</evidence>
<dbReference type="EMBL" id="QBML01000001">
    <property type="protein sequence ID" value="PZO45024.1"/>
    <property type="molecule type" value="Genomic_DNA"/>
</dbReference>
<proteinExistence type="predicted"/>
<dbReference type="PANTHER" id="PTHR36061:SF3">
    <property type="entry name" value="OS04G0692200 PROTEIN"/>
    <property type="match status" value="1"/>
</dbReference>
<dbReference type="Pfam" id="PF06949">
    <property type="entry name" value="DUF1292"/>
    <property type="match status" value="1"/>
</dbReference>
<evidence type="ECO:0000313" key="1">
    <source>
        <dbReference type="EMBL" id="PZO45024.1"/>
    </source>
</evidence>
<name>A0A2W4WIQ1_9CYAN</name>